<gene>
    <name evidence="1" type="ORF">L6452_05045</name>
</gene>
<dbReference type="Proteomes" id="UP001055879">
    <property type="component" value="Linkage Group LG02"/>
</dbReference>
<name>A0ACB9EFR2_ARCLA</name>
<dbReference type="EMBL" id="CM042048">
    <property type="protein sequence ID" value="KAI3757505.1"/>
    <property type="molecule type" value="Genomic_DNA"/>
</dbReference>
<accession>A0ACB9EFR2</accession>
<evidence type="ECO:0000313" key="2">
    <source>
        <dbReference type="Proteomes" id="UP001055879"/>
    </source>
</evidence>
<sequence>MPFLNFFGCYTISDKVADCSAEYGGATNTFSWEDLKKRSGNFSTIIGSGGFSTVYLAKLPDSTLTAIKIQSVCTERLTRIHEQELQILLRLKHPNIVKLLGHCNDREQEGVLLFEYVSNGTLHEKLQTKAMSWKARTSIARQLASALEYLHGMQIIHGDIKSSNILLDEQENCKLCDFGSAKLGFSSMVLPPCSTKRSRLMVMGSHGYVDPDYLKTGLVSKKNDVYSYGVVLLELVTGREAFSLERGEMLTEVVKGVVEVEEVVDPRLRYGGGGVDMEEVKDMVEMAVMCIGCLPMNRPCASEIVAWMKEKF</sequence>
<reference evidence="1 2" key="2">
    <citation type="journal article" date="2022" name="Mol. Ecol. Resour.">
        <title>The genomes of chicory, endive, great burdock and yacon provide insights into Asteraceae paleo-polyploidization history and plant inulin production.</title>
        <authorList>
            <person name="Fan W."/>
            <person name="Wang S."/>
            <person name="Wang H."/>
            <person name="Wang A."/>
            <person name="Jiang F."/>
            <person name="Liu H."/>
            <person name="Zhao H."/>
            <person name="Xu D."/>
            <person name="Zhang Y."/>
        </authorList>
    </citation>
    <scope>NUCLEOTIDE SEQUENCE [LARGE SCALE GENOMIC DNA]</scope>
    <source>
        <strain evidence="2">cv. Niubang</strain>
    </source>
</reference>
<proteinExistence type="predicted"/>
<reference evidence="2" key="1">
    <citation type="journal article" date="2022" name="Mol. Ecol. Resour.">
        <title>The genomes of chicory, endive, great burdock and yacon provide insights into Asteraceae palaeo-polyploidization history and plant inulin production.</title>
        <authorList>
            <person name="Fan W."/>
            <person name="Wang S."/>
            <person name="Wang H."/>
            <person name="Wang A."/>
            <person name="Jiang F."/>
            <person name="Liu H."/>
            <person name="Zhao H."/>
            <person name="Xu D."/>
            <person name="Zhang Y."/>
        </authorList>
    </citation>
    <scope>NUCLEOTIDE SEQUENCE [LARGE SCALE GENOMIC DNA]</scope>
    <source>
        <strain evidence="2">cv. Niubang</strain>
    </source>
</reference>
<protein>
    <submittedName>
        <fullName evidence="1">Uncharacterized protein</fullName>
    </submittedName>
</protein>
<organism evidence="1 2">
    <name type="scientific">Arctium lappa</name>
    <name type="common">Greater burdock</name>
    <name type="synonym">Lappa major</name>
    <dbReference type="NCBI Taxonomy" id="4217"/>
    <lineage>
        <taxon>Eukaryota</taxon>
        <taxon>Viridiplantae</taxon>
        <taxon>Streptophyta</taxon>
        <taxon>Embryophyta</taxon>
        <taxon>Tracheophyta</taxon>
        <taxon>Spermatophyta</taxon>
        <taxon>Magnoliopsida</taxon>
        <taxon>eudicotyledons</taxon>
        <taxon>Gunneridae</taxon>
        <taxon>Pentapetalae</taxon>
        <taxon>asterids</taxon>
        <taxon>campanulids</taxon>
        <taxon>Asterales</taxon>
        <taxon>Asteraceae</taxon>
        <taxon>Carduoideae</taxon>
        <taxon>Cardueae</taxon>
        <taxon>Arctiinae</taxon>
        <taxon>Arctium</taxon>
    </lineage>
</organism>
<keyword evidence="2" id="KW-1185">Reference proteome</keyword>
<comment type="caution">
    <text evidence="1">The sequence shown here is derived from an EMBL/GenBank/DDBJ whole genome shotgun (WGS) entry which is preliminary data.</text>
</comment>
<evidence type="ECO:0000313" key="1">
    <source>
        <dbReference type="EMBL" id="KAI3757505.1"/>
    </source>
</evidence>